<evidence type="ECO:0000256" key="4">
    <source>
        <dbReference type="ARBA" id="ARBA00022989"/>
    </source>
</evidence>
<evidence type="ECO:0000313" key="8">
    <source>
        <dbReference type="EMBL" id="GCC38165.1"/>
    </source>
</evidence>
<reference evidence="8 9" key="1">
    <citation type="journal article" date="2018" name="Nat. Ecol. Evol.">
        <title>Shark genomes provide insights into elasmobranch evolution and the origin of vertebrates.</title>
        <authorList>
            <person name="Hara Y"/>
            <person name="Yamaguchi K"/>
            <person name="Onimaru K"/>
            <person name="Kadota M"/>
            <person name="Koyanagi M"/>
            <person name="Keeley SD"/>
            <person name="Tatsumi K"/>
            <person name="Tanaka K"/>
            <person name="Motone F"/>
            <person name="Kageyama Y"/>
            <person name="Nozu R"/>
            <person name="Adachi N"/>
            <person name="Nishimura O"/>
            <person name="Nakagawa R"/>
            <person name="Tanegashima C"/>
            <person name="Kiyatake I"/>
            <person name="Matsumoto R"/>
            <person name="Murakumo K"/>
            <person name="Nishida K"/>
            <person name="Terakita A"/>
            <person name="Kuratani S"/>
            <person name="Sato K"/>
            <person name="Hyodo S Kuraku.S."/>
        </authorList>
    </citation>
    <scope>NUCLEOTIDE SEQUENCE [LARGE SCALE GENOMIC DNA]</scope>
</reference>
<feature type="transmembrane region" description="Helical" evidence="7">
    <location>
        <begin position="380"/>
        <end position="397"/>
    </location>
</feature>
<proteinExistence type="inferred from homology"/>
<feature type="transmembrane region" description="Helical" evidence="7">
    <location>
        <begin position="468"/>
        <end position="490"/>
    </location>
</feature>
<dbReference type="EMBL" id="BEZZ01001126">
    <property type="protein sequence ID" value="GCC38165.1"/>
    <property type="molecule type" value="Genomic_DNA"/>
</dbReference>
<comment type="subcellular location">
    <subcellularLocation>
        <location evidence="1">Membrane</location>
        <topology evidence="1">Multi-pass membrane protein</topology>
    </subcellularLocation>
</comment>
<feature type="transmembrane region" description="Helical" evidence="7">
    <location>
        <begin position="199"/>
        <end position="218"/>
    </location>
</feature>
<evidence type="ECO:0008006" key="10">
    <source>
        <dbReference type="Google" id="ProtNLM"/>
    </source>
</evidence>
<dbReference type="Pfam" id="PF07690">
    <property type="entry name" value="MFS_1"/>
    <property type="match status" value="1"/>
</dbReference>
<evidence type="ECO:0000256" key="7">
    <source>
        <dbReference type="SAM" id="Phobius"/>
    </source>
</evidence>
<sequence>MPGRAGGPSPAAGKKQVRFARPLQRLPEEEEEDEETLFESRRRRREEAGAGAGAEPGSGGTVIRARATRRGGRCVDTLLLCGAFLGLGMSIAILGPTFQELATNVDKNISEISYIFVGRSLGYVGGSLIGGILFDCTNPHLLIGISMLMTSLGMYTIPWCTKAVMLTGLMSLIGISMGFLDTGGNLLILLVWGTEVGPYMQALHFSFALGAFVAPILAKPLLGTLQKTIDDSGNSLLNNTKNSTQSKFVGFMDVLKTTVSAFTPFIWTYIVIGSFVLLISVSFFGIYLRSSPNRNRAAVSSQDPPFARYHTVILFFLFFFFFWYVGAEVAYGSYIFTYAKDFVHFDDNRAAGLNSLFWGTFAAGRGLAIFLAACLYPGTLILLSLIGCIISSIILIMHYTSPIFLWVGTGLYGVSMAATFPSGVSWVKQYTNTTGKSAALFVFGAALGEMVVPALVGFLQGLDTIRQYPVLMLTALGTSAMTAILFPVMYKLASSSSSIQPENDDQKALLGSGLDEDENNDDPPEDWNDADFEVIEMSDVKNDTDRISTRDVSAKSTDLVSPEHSSFPSLSSHMYLGGSPRKKLFKLEREKNV</sequence>
<dbReference type="InterPro" id="IPR036259">
    <property type="entry name" value="MFS_trans_sf"/>
</dbReference>
<keyword evidence="4 7" id="KW-1133">Transmembrane helix</keyword>
<feature type="region of interest" description="Disordered" evidence="6">
    <location>
        <begin position="497"/>
        <end position="527"/>
    </location>
</feature>
<dbReference type="Gene3D" id="1.20.1250.20">
    <property type="entry name" value="MFS general substrate transporter like domains"/>
    <property type="match status" value="2"/>
</dbReference>
<feature type="transmembrane region" description="Helical" evidence="7">
    <location>
        <begin position="114"/>
        <end position="134"/>
    </location>
</feature>
<accession>A0A401T6A9</accession>
<evidence type="ECO:0000256" key="3">
    <source>
        <dbReference type="ARBA" id="ARBA00022692"/>
    </source>
</evidence>
<name>A0A401T6A9_CHIPU</name>
<evidence type="ECO:0000256" key="2">
    <source>
        <dbReference type="ARBA" id="ARBA00008335"/>
    </source>
</evidence>
<dbReference type="PANTHER" id="PTHR23121">
    <property type="entry name" value="SODIUM-DEPENDENT GLUCOSE TRANSPORTER 1"/>
    <property type="match status" value="1"/>
</dbReference>
<feature type="compositionally biased region" description="Gly residues" evidence="6">
    <location>
        <begin position="50"/>
        <end position="60"/>
    </location>
</feature>
<feature type="transmembrane region" description="Helical" evidence="7">
    <location>
        <begin position="309"/>
        <end position="336"/>
    </location>
</feature>
<evidence type="ECO:0000256" key="5">
    <source>
        <dbReference type="ARBA" id="ARBA00023136"/>
    </source>
</evidence>
<dbReference type="GO" id="GO:0022857">
    <property type="term" value="F:transmembrane transporter activity"/>
    <property type="evidence" value="ECO:0007669"/>
    <property type="project" value="InterPro"/>
</dbReference>
<feature type="transmembrane region" description="Helical" evidence="7">
    <location>
        <begin position="403"/>
        <end position="427"/>
    </location>
</feature>
<protein>
    <recommendedName>
        <fullName evidence="10">Major facilitator superfamily (MFS) profile domain-containing protein</fullName>
    </recommendedName>
</protein>
<dbReference type="SUPFAM" id="SSF103473">
    <property type="entry name" value="MFS general substrate transporter"/>
    <property type="match status" value="1"/>
</dbReference>
<evidence type="ECO:0000256" key="6">
    <source>
        <dbReference type="SAM" id="MobiDB-lite"/>
    </source>
</evidence>
<comment type="caution">
    <text evidence="8">The sequence shown here is derived from an EMBL/GenBank/DDBJ whole genome shotgun (WGS) entry which is preliminary data.</text>
</comment>
<feature type="compositionally biased region" description="Acidic residues" evidence="6">
    <location>
        <begin position="28"/>
        <end position="37"/>
    </location>
</feature>
<dbReference type="Proteomes" id="UP000287033">
    <property type="component" value="Unassembled WGS sequence"/>
</dbReference>
<feature type="transmembrane region" description="Helical" evidence="7">
    <location>
        <begin position="439"/>
        <end position="462"/>
    </location>
</feature>
<feature type="region of interest" description="Disordered" evidence="6">
    <location>
        <begin position="543"/>
        <end position="574"/>
    </location>
</feature>
<feature type="transmembrane region" description="Helical" evidence="7">
    <location>
        <begin position="356"/>
        <end position="373"/>
    </location>
</feature>
<feature type="transmembrane region" description="Helical" evidence="7">
    <location>
        <begin position="141"/>
        <end position="157"/>
    </location>
</feature>
<organism evidence="8 9">
    <name type="scientific">Chiloscyllium punctatum</name>
    <name type="common">Brownbanded bambooshark</name>
    <name type="synonym">Hemiscyllium punctatum</name>
    <dbReference type="NCBI Taxonomy" id="137246"/>
    <lineage>
        <taxon>Eukaryota</taxon>
        <taxon>Metazoa</taxon>
        <taxon>Chordata</taxon>
        <taxon>Craniata</taxon>
        <taxon>Vertebrata</taxon>
        <taxon>Chondrichthyes</taxon>
        <taxon>Elasmobranchii</taxon>
        <taxon>Galeomorphii</taxon>
        <taxon>Galeoidea</taxon>
        <taxon>Orectolobiformes</taxon>
        <taxon>Hemiscylliidae</taxon>
        <taxon>Chiloscyllium</taxon>
    </lineage>
</organism>
<feature type="transmembrane region" description="Helical" evidence="7">
    <location>
        <begin position="74"/>
        <end position="94"/>
    </location>
</feature>
<feature type="transmembrane region" description="Helical" evidence="7">
    <location>
        <begin position="266"/>
        <end position="288"/>
    </location>
</feature>
<dbReference type="OrthoDB" id="546893at2759"/>
<feature type="compositionally biased region" description="Basic and acidic residues" evidence="6">
    <location>
        <begin position="543"/>
        <end position="553"/>
    </location>
</feature>
<feature type="compositionally biased region" description="Acidic residues" evidence="6">
    <location>
        <begin position="514"/>
        <end position="527"/>
    </location>
</feature>
<keyword evidence="3 7" id="KW-0812">Transmembrane</keyword>
<evidence type="ECO:0000256" key="1">
    <source>
        <dbReference type="ARBA" id="ARBA00004141"/>
    </source>
</evidence>
<feature type="compositionally biased region" description="Low complexity" evidence="6">
    <location>
        <begin position="562"/>
        <end position="573"/>
    </location>
</feature>
<feature type="region of interest" description="Disordered" evidence="6">
    <location>
        <begin position="1"/>
        <end position="62"/>
    </location>
</feature>
<evidence type="ECO:0000313" key="9">
    <source>
        <dbReference type="Proteomes" id="UP000287033"/>
    </source>
</evidence>
<keyword evidence="9" id="KW-1185">Reference proteome</keyword>
<dbReference type="AlphaFoldDB" id="A0A401T6A9"/>
<feature type="transmembrane region" description="Helical" evidence="7">
    <location>
        <begin position="169"/>
        <end position="192"/>
    </location>
</feature>
<keyword evidence="5 7" id="KW-0472">Membrane</keyword>
<dbReference type="PANTHER" id="PTHR23121:SF9">
    <property type="entry name" value="SODIUM-DEPENDENT GLUCOSE TRANSPORTER 1"/>
    <property type="match status" value="1"/>
</dbReference>
<gene>
    <name evidence="8" type="ORF">chiPu_0016677</name>
</gene>
<comment type="similarity">
    <text evidence="2">Belongs to the major facilitator superfamily.</text>
</comment>
<dbReference type="FunFam" id="1.20.1250.20:FF:000508">
    <property type="entry name" value="Sodium-dependent glucose transporter 1"/>
    <property type="match status" value="1"/>
</dbReference>
<dbReference type="OMA" id="IPWCKKA"/>
<dbReference type="GO" id="GO:0016020">
    <property type="term" value="C:membrane"/>
    <property type="evidence" value="ECO:0007669"/>
    <property type="project" value="UniProtKB-SubCell"/>
</dbReference>
<dbReference type="InterPro" id="IPR011701">
    <property type="entry name" value="MFS"/>
</dbReference>